<dbReference type="PANTHER" id="PTHR30544:SF5">
    <property type="entry name" value="RADICAL SAM CORE DOMAIN-CONTAINING PROTEIN"/>
    <property type="match status" value="1"/>
</dbReference>
<feature type="domain" description="Radical SAM core" evidence="13">
    <location>
        <begin position="96"/>
        <end position="326"/>
    </location>
</feature>
<dbReference type="GO" id="GO:0051539">
    <property type="term" value="F:4 iron, 4 sulfur cluster binding"/>
    <property type="evidence" value="ECO:0007669"/>
    <property type="project" value="UniProtKB-UniRule"/>
</dbReference>
<evidence type="ECO:0000256" key="5">
    <source>
        <dbReference type="ARBA" id="ARBA00022603"/>
    </source>
</evidence>
<name>A0A1H9YZ59_9FIRM</name>
<sequence length="338" mass="38810">MINVLGLNEEQLAEKMAPYITQKFRIKQIFDWIYKKRVNNFMEMNNLPQKLREELSNNFVIGEAVIKDKQVSKDGTVKYLFKFRDGSSVETVLMEYNHGLSICISTQVGCKLGCVFCNSGSEGFYRNLSASEMVEQFWQVQRLTEKRISNMVLMGIGEPLDNYENVMKFIRFINLEETFNIGIRNITISTAGLVPEIYRLADEGLGITLALSLHASDDEKRREIMPIAKRYTISELITACKYFVDQTKRRVTIEYAMIKGFNDTEKDAFKLAKVLSGLLCNINLIPINNSYNKKMERSSDKAIERFQKVLMDIGFEVTIRRELGSDIDAACGQLRKKS</sequence>
<evidence type="ECO:0000256" key="12">
    <source>
        <dbReference type="HAMAP-Rule" id="MF_01849"/>
    </source>
</evidence>
<dbReference type="Pfam" id="PF04055">
    <property type="entry name" value="Radical_SAM"/>
    <property type="match status" value="1"/>
</dbReference>
<evidence type="ECO:0000256" key="4">
    <source>
        <dbReference type="ARBA" id="ARBA00022552"/>
    </source>
</evidence>
<feature type="binding site" evidence="12">
    <location>
        <position position="114"/>
    </location>
    <ligand>
        <name>[4Fe-4S] cluster</name>
        <dbReference type="ChEBI" id="CHEBI:49883"/>
        <note>4Fe-4S-S-AdoMet</note>
    </ligand>
</feature>
<keyword evidence="11 12" id="KW-0411">Iron-sulfur</keyword>
<dbReference type="InterPro" id="IPR027492">
    <property type="entry name" value="RNA_MTrfase_RlmN"/>
</dbReference>
<dbReference type="SFLD" id="SFLDS00029">
    <property type="entry name" value="Radical_SAM"/>
    <property type="match status" value="1"/>
</dbReference>
<dbReference type="InterPro" id="IPR004383">
    <property type="entry name" value="rRNA_lsu_MTrfase_RlmN/Cfr"/>
</dbReference>
<dbReference type="InterPro" id="IPR040072">
    <property type="entry name" value="Methyltransferase_A"/>
</dbReference>
<dbReference type="SFLD" id="SFLDG01062">
    <property type="entry name" value="methyltransferase_(Class_A)"/>
    <property type="match status" value="1"/>
</dbReference>
<keyword evidence="8 12" id="KW-0819">tRNA processing</keyword>
<keyword evidence="6 12" id="KW-0808">Transferase</keyword>
<dbReference type="EMBL" id="FOIF01000005">
    <property type="protein sequence ID" value="SES73885.1"/>
    <property type="molecule type" value="Genomic_DNA"/>
</dbReference>
<dbReference type="InterPro" id="IPR013785">
    <property type="entry name" value="Aldolase_TIM"/>
</dbReference>
<keyword evidence="5 12" id="KW-0489">Methyltransferase</keyword>
<evidence type="ECO:0000256" key="7">
    <source>
        <dbReference type="ARBA" id="ARBA00022691"/>
    </source>
</evidence>
<dbReference type="GO" id="GO:0000049">
    <property type="term" value="F:tRNA binding"/>
    <property type="evidence" value="ECO:0007669"/>
    <property type="project" value="UniProtKB-UniRule"/>
</dbReference>
<dbReference type="InterPro" id="IPR058240">
    <property type="entry name" value="rSAM_sf"/>
</dbReference>
<feature type="binding site" evidence="12">
    <location>
        <begin position="212"/>
        <end position="214"/>
    </location>
    <ligand>
        <name>S-adenosyl-L-methionine</name>
        <dbReference type="ChEBI" id="CHEBI:59789"/>
    </ligand>
</feature>
<dbReference type="Gene3D" id="3.20.20.70">
    <property type="entry name" value="Aldolase class I"/>
    <property type="match status" value="1"/>
</dbReference>
<evidence type="ECO:0000259" key="13">
    <source>
        <dbReference type="PROSITE" id="PS51918"/>
    </source>
</evidence>
<keyword evidence="10 12" id="KW-0408">Iron</keyword>
<dbReference type="Pfam" id="PF21016">
    <property type="entry name" value="RlmN_N"/>
    <property type="match status" value="1"/>
</dbReference>
<feature type="binding site" evidence="12">
    <location>
        <position position="117"/>
    </location>
    <ligand>
        <name>[4Fe-4S] cluster</name>
        <dbReference type="ChEBI" id="CHEBI:49883"/>
        <note>4Fe-4S-S-AdoMet</note>
    </ligand>
</feature>
<dbReference type="HAMAP" id="MF_01849">
    <property type="entry name" value="RNA_methyltr_RlmN"/>
    <property type="match status" value="1"/>
</dbReference>
<dbReference type="GO" id="GO:0002935">
    <property type="term" value="F:tRNA (adenine(37)-C2)-methyltransferase activity"/>
    <property type="evidence" value="ECO:0007669"/>
    <property type="project" value="UniProtKB-UniRule"/>
</dbReference>
<evidence type="ECO:0000313" key="15">
    <source>
        <dbReference type="Proteomes" id="UP000243819"/>
    </source>
</evidence>
<evidence type="ECO:0000256" key="2">
    <source>
        <dbReference type="ARBA" id="ARBA00022485"/>
    </source>
</evidence>
<comment type="similarity">
    <text evidence="12">Belongs to the radical SAM superfamily. RlmN family.</text>
</comment>
<keyword evidence="9 12" id="KW-0479">Metal-binding</keyword>
<evidence type="ECO:0000256" key="10">
    <source>
        <dbReference type="ARBA" id="ARBA00023004"/>
    </source>
</evidence>
<dbReference type="GO" id="GO:0046872">
    <property type="term" value="F:metal ion binding"/>
    <property type="evidence" value="ECO:0007669"/>
    <property type="project" value="UniProtKB-KW"/>
</dbReference>
<comment type="cofactor">
    <cofactor evidence="12">
        <name>[4Fe-4S] cluster</name>
        <dbReference type="ChEBI" id="CHEBI:49883"/>
    </cofactor>
    <text evidence="12">Binds 1 [4Fe-4S] cluster. The cluster is coordinated with 3 cysteines and an exchangeable S-adenosyl-L-methionine.</text>
</comment>
<gene>
    <name evidence="12" type="primary">rlmN</name>
    <name evidence="14" type="ORF">SAMN03080614_100581</name>
</gene>
<evidence type="ECO:0000256" key="6">
    <source>
        <dbReference type="ARBA" id="ARBA00022679"/>
    </source>
</evidence>
<keyword evidence="7 12" id="KW-0949">S-adenosyl-L-methionine</keyword>
<evidence type="ECO:0000256" key="8">
    <source>
        <dbReference type="ARBA" id="ARBA00022694"/>
    </source>
</evidence>
<dbReference type="RefSeq" id="WP_091348959.1">
    <property type="nucleotide sequence ID" value="NZ_FOIF01000005.1"/>
</dbReference>
<dbReference type="Gene3D" id="1.10.150.530">
    <property type="match status" value="1"/>
</dbReference>
<keyword evidence="4 12" id="KW-0698">rRNA processing</keyword>
<dbReference type="OrthoDB" id="9793973at2"/>
<dbReference type="GO" id="GO:0070040">
    <property type="term" value="F:rRNA (adenine(2503)-C2-)-methyltransferase activity"/>
    <property type="evidence" value="ECO:0007669"/>
    <property type="project" value="UniProtKB-UniRule"/>
</dbReference>
<keyword evidence="2 12" id="KW-0004">4Fe-4S</keyword>
<evidence type="ECO:0000256" key="11">
    <source>
        <dbReference type="ARBA" id="ARBA00023014"/>
    </source>
</evidence>
<feature type="binding site" evidence="12">
    <location>
        <begin position="157"/>
        <end position="158"/>
    </location>
    <ligand>
        <name>S-adenosyl-L-methionine</name>
        <dbReference type="ChEBI" id="CHEBI:59789"/>
    </ligand>
</feature>
<comment type="caution">
    <text evidence="12">Lacks conserved residue(s) required for the propagation of feature annotation.</text>
</comment>
<evidence type="ECO:0000256" key="3">
    <source>
        <dbReference type="ARBA" id="ARBA00022490"/>
    </source>
</evidence>
<comment type="catalytic activity">
    <reaction evidence="12">
        <text>adenosine(37) in tRNA + 2 reduced [2Fe-2S]-[ferredoxin] + 2 S-adenosyl-L-methionine = 2-methyladenosine(37) in tRNA + 5'-deoxyadenosine + L-methionine + 2 oxidized [2Fe-2S]-[ferredoxin] + S-adenosyl-L-homocysteine</text>
        <dbReference type="Rhea" id="RHEA:43332"/>
        <dbReference type="Rhea" id="RHEA-COMP:10000"/>
        <dbReference type="Rhea" id="RHEA-COMP:10001"/>
        <dbReference type="Rhea" id="RHEA-COMP:10162"/>
        <dbReference type="Rhea" id="RHEA-COMP:10485"/>
        <dbReference type="ChEBI" id="CHEBI:17319"/>
        <dbReference type="ChEBI" id="CHEBI:33737"/>
        <dbReference type="ChEBI" id="CHEBI:33738"/>
        <dbReference type="ChEBI" id="CHEBI:57844"/>
        <dbReference type="ChEBI" id="CHEBI:57856"/>
        <dbReference type="ChEBI" id="CHEBI:59789"/>
        <dbReference type="ChEBI" id="CHEBI:74411"/>
        <dbReference type="ChEBI" id="CHEBI:74497"/>
        <dbReference type="EC" id="2.1.1.192"/>
    </reaction>
</comment>
<feature type="binding site" evidence="12">
    <location>
        <position position="189"/>
    </location>
    <ligand>
        <name>S-adenosyl-L-methionine</name>
        <dbReference type="ChEBI" id="CHEBI:59789"/>
    </ligand>
</feature>
<keyword evidence="15" id="KW-1185">Reference proteome</keyword>
<dbReference type="PIRSF" id="PIRSF006004">
    <property type="entry name" value="CHP00048"/>
    <property type="match status" value="1"/>
</dbReference>
<dbReference type="GO" id="GO:0030488">
    <property type="term" value="P:tRNA methylation"/>
    <property type="evidence" value="ECO:0007669"/>
    <property type="project" value="UniProtKB-UniRule"/>
</dbReference>
<feature type="binding site" evidence="12">
    <location>
        <position position="110"/>
    </location>
    <ligand>
        <name>[4Fe-4S] cluster</name>
        <dbReference type="ChEBI" id="CHEBI:49883"/>
        <note>4Fe-4S-S-AdoMet</note>
    </ligand>
</feature>
<evidence type="ECO:0000256" key="1">
    <source>
        <dbReference type="ARBA" id="ARBA00004496"/>
    </source>
</evidence>
<dbReference type="GO" id="GO:0005737">
    <property type="term" value="C:cytoplasm"/>
    <property type="evidence" value="ECO:0007669"/>
    <property type="project" value="UniProtKB-SubCell"/>
</dbReference>
<comment type="miscellaneous">
    <text evidence="12">Reaction proceeds by a ping-pong mechanism involving intermediate methylation of a conserved cysteine residue.</text>
</comment>
<dbReference type="GO" id="GO:0019843">
    <property type="term" value="F:rRNA binding"/>
    <property type="evidence" value="ECO:0007669"/>
    <property type="project" value="UniProtKB-UniRule"/>
</dbReference>
<dbReference type="PROSITE" id="PS51918">
    <property type="entry name" value="RADICAL_SAM"/>
    <property type="match status" value="1"/>
</dbReference>
<accession>A0A1H9YZ59</accession>
<comment type="catalytic activity">
    <reaction evidence="12">
        <text>adenosine(2503) in 23S rRNA + 2 reduced [2Fe-2S]-[ferredoxin] + 2 S-adenosyl-L-methionine = 2-methyladenosine(2503) in 23S rRNA + 5'-deoxyadenosine + L-methionine + 2 oxidized [2Fe-2S]-[ferredoxin] + S-adenosyl-L-homocysteine</text>
        <dbReference type="Rhea" id="RHEA:42916"/>
        <dbReference type="Rhea" id="RHEA-COMP:10000"/>
        <dbReference type="Rhea" id="RHEA-COMP:10001"/>
        <dbReference type="Rhea" id="RHEA-COMP:10152"/>
        <dbReference type="Rhea" id="RHEA-COMP:10282"/>
        <dbReference type="ChEBI" id="CHEBI:17319"/>
        <dbReference type="ChEBI" id="CHEBI:33737"/>
        <dbReference type="ChEBI" id="CHEBI:33738"/>
        <dbReference type="ChEBI" id="CHEBI:57844"/>
        <dbReference type="ChEBI" id="CHEBI:57856"/>
        <dbReference type="ChEBI" id="CHEBI:59789"/>
        <dbReference type="ChEBI" id="CHEBI:74411"/>
        <dbReference type="ChEBI" id="CHEBI:74497"/>
        <dbReference type="EC" id="2.1.1.192"/>
    </reaction>
</comment>
<feature type="binding site" evidence="12">
    <location>
        <position position="288"/>
    </location>
    <ligand>
        <name>S-adenosyl-L-methionine</name>
        <dbReference type="ChEBI" id="CHEBI:59789"/>
    </ligand>
</feature>
<organism evidence="14 15">
    <name type="scientific">Anaerobranca gottschalkii DSM 13577</name>
    <dbReference type="NCBI Taxonomy" id="1120990"/>
    <lineage>
        <taxon>Bacteria</taxon>
        <taxon>Bacillati</taxon>
        <taxon>Bacillota</taxon>
        <taxon>Clostridia</taxon>
        <taxon>Eubacteriales</taxon>
        <taxon>Proteinivoracaceae</taxon>
        <taxon>Anaerobranca</taxon>
    </lineage>
</organism>
<reference evidence="15" key="1">
    <citation type="submission" date="2016-10" db="EMBL/GenBank/DDBJ databases">
        <authorList>
            <person name="Varghese N."/>
            <person name="Submissions S."/>
        </authorList>
    </citation>
    <scope>NUCLEOTIDE SEQUENCE [LARGE SCALE GENOMIC DNA]</scope>
    <source>
        <strain evidence="15">DSM 13577</strain>
    </source>
</reference>
<dbReference type="NCBIfam" id="TIGR00048">
    <property type="entry name" value="rRNA_mod_RlmN"/>
    <property type="match status" value="1"/>
</dbReference>
<keyword evidence="3 12" id="KW-0963">Cytoplasm</keyword>
<dbReference type="InterPro" id="IPR007197">
    <property type="entry name" value="rSAM"/>
</dbReference>
<proteinExistence type="inferred from homology"/>
<keyword evidence="12" id="KW-1015">Disulfide bond</keyword>
<protein>
    <recommendedName>
        <fullName evidence="12">Probable dual-specificity RNA methyltransferase RlmN</fullName>
        <ecNumber evidence="12">2.1.1.192</ecNumber>
    </recommendedName>
    <alternativeName>
        <fullName evidence="12">23S rRNA (adenine(2503)-C(2))-methyltransferase</fullName>
    </alternativeName>
    <alternativeName>
        <fullName evidence="12">23S rRNA m2A2503 methyltransferase</fullName>
    </alternativeName>
    <alternativeName>
        <fullName evidence="12">Ribosomal RNA large subunit methyltransferase N</fullName>
    </alternativeName>
    <alternativeName>
        <fullName evidence="12">tRNA (adenine(37)-C(2))-methyltransferase</fullName>
    </alternativeName>
    <alternativeName>
        <fullName evidence="12">tRNA m2A37 methyltransferase</fullName>
    </alternativeName>
</protein>
<dbReference type="Proteomes" id="UP000243819">
    <property type="component" value="Unassembled WGS sequence"/>
</dbReference>
<dbReference type="SUPFAM" id="SSF102114">
    <property type="entry name" value="Radical SAM enzymes"/>
    <property type="match status" value="1"/>
</dbReference>
<comment type="subcellular location">
    <subcellularLocation>
        <location evidence="1 12">Cytoplasm</location>
    </subcellularLocation>
</comment>
<dbReference type="FunFam" id="3.20.20.70:FF:000014">
    <property type="entry name" value="Probable dual-specificity RNA methyltransferase RlmN"/>
    <property type="match status" value="1"/>
</dbReference>
<dbReference type="SFLD" id="SFLDF00275">
    <property type="entry name" value="adenosine_C2_methyltransferase"/>
    <property type="match status" value="1"/>
</dbReference>
<dbReference type="EC" id="2.1.1.192" evidence="12"/>
<evidence type="ECO:0000256" key="9">
    <source>
        <dbReference type="ARBA" id="ARBA00022723"/>
    </source>
</evidence>
<comment type="function">
    <text evidence="12">Specifically methylates position 2 of adenine 2503 in 23S rRNA and position 2 of adenine 37 in tRNAs.</text>
</comment>
<dbReference type="AlphaFoldDB" id="A0A1H9YZ59"/>
<feature type="active site" description="S-methylcysteine intermediate" evidence="12">
    <location>
        <position position="331"/>
    </location>
</feature>
<dbReference type="GO" id="GO:0070475">
    <property type="term" value="P:rRNA base methylation"/>
    <property type="evidence" value="ECO:0007669"/>
    <property type="project" value="UniProtKB-UniRule"/>
</dbReference>
<dbReference type="PANTHER" id="PTHR30544">
    <property type="entry name" value="23S RRNA METHYLTRANSFERASE"/>
    <property type="match status" value="1"/>
</dbReference>
<dbReference type="CDD" id="cd01335">
    <property type="entry name" value="Radical_SAM"/>
    <property type="match status" value="1"/>
</dbReference>
<dbReference type="STRING" id="1120990.SAMN03080614_100581"/>
<evidence type="ECO:0000313" key="14">
    <source>
        <dbReference type="EMBL" id="SES73885.1"/>
    </source>
</evidence>
<dbReference type="InterPro" id="IPR048641">
    <property type="entry name" value="RlmN_N"/>
</dbReference>
<feature type="active site" description="Proton acceptor" evidence="12">
    <location>
        <position position="90"/>
    </location>
</feature>